<keyword evidence="2" id="KW-1185">Reference proteome</keyword>
<accession>A0A1J9QAU7</accession>
<sequence>MNFANIKLEGKHAIILTGINSLEWKSSILADAHLIQANDILTKEETLLYTRIFQSLNATVRDSLGPLDDTHMAATIWKDLAQRHAISRAEERLQTTKRMRDLRLKNNDFHIYLFYEFPRMKLDEFYATKQGPIQNLDLDVLMDQLATRATFTITATEQSVNERPEERQCHYCEQIGHLIKYCWFKNPSLAGADSRERNKGRIEALRNKNKDKDDLAASQPSAQTFFTAATPDFEELLKCQPSYGY</sequence>
<dbReference type="VEuPathDB" id="FungiDB:ACJ73_03455"/>
<dbReference type="Proteomes" id="UP000242791">
    <property type="component" value="Unassembled WGS sequence"/>
</dbReference>
<evidence type="ECO:0000313" key="2">
    <source>
        <dbReference type="Proteomes" id="UP000242791"/>
    </source>
</evidence>
<name>A0A1J9QAU7_9EURO</name>
<protein>
    <recommendedName>
        <fullName evidence="3">CCHC-type domain-containing protein</fullName>
    </recommendedName>
</protein>
<evidence type="ECO:0008006" key="3">
    <source>
        <dbReference type="Google" id="ProtNLM"/>
    </source>
</evidence>
<dbReference type="OrthoDB" id="4188863at2759"/>
<dbReference type="AlphaFoldDB" id="A0A1J9QAU7"/>
<organism evidence="1 2">
    <name type="scientific">Blastomyces percursus</name>
    <dbReference type="NCBI Taxonomy" id="1658174"/>
    <lineage>
        <taxon>Eukaryota</taxon>
        <taxon>Fungi</taxon>
        <taxon>Dikarya</taxon>
        <taxon>Ascomycota</taxon>
        <taxon>Pezizomycotina</taxon>
        <taxon>Eurotiomycetes</taxon>
        <taxon>Eurotiomycetidae</taxon>
        <taxon>Onygenales</taxon>
        <taxon>Ajellomycetaceae</taxon>
        <taxon>Blastomyces</taxon>
    </lineage>
</organism>
<dbReference type="EMBL" id="LGTZ01000419">
    <property type="protein sequence ID" value="OJD25178.1"/>
    <property type="molecule type" value="Genomic_DNA"/>
</dbReference>
<reference evidence="1 2" key="1">
    <citation type="submission" date="2015-08" db="EMBL/GenBank/DDBJ databases">
        <title>Emmonsia species relationships and genome sequence.</title>
        <authorList>
            <person name="Cuomo C.A."/>
            <person name="Schwartz I.S."/>
            <person name="Kenyon C."/>
            <person name="De Hoog G.S."/>
            <person name="Govender N.P."/>
            <person name="Botha A."/>
            <person name="Moreno L."/>
            <person name="De Vries M."/>
            <person name="Munoz J.F."/>
            <person name="Stielow J.B."/>
        </authorList>
    </citation>
    <scope>NUCLEOTIDE SEQUENCE [LARGE SCALE GENOMIC DNA]</scope>
    <source>
        <strain evidence="1 2">EI222</strain>
    </source>
</reference>
<gene>
    <name evidence="1" type="ORF">ACJ73_03455</name>
</gene>
<comment type="caution">
    <text evidence="1">The sequence shown here is derived from an EMBL/GenBank/DDBJ whole genome shotgun (WGS) entry which is preliminary data.</text>
</comment>
<proteinExistence type="predicted"/>
<evidence type="ECO:0000313" key="1">
    <source>
        <dbReference type="EMBL" id="OJD25178.1"/>
    </source>
</evidence>